<dbReference type="InterPro" id="IPR050490">
    <property type="entry name" value="Bact_solute-bd_prot1"/>
</dbReference>
<dbReference type="SUPFAM" id="SSF53850">
    <property type="entry name" value="Periplasmic binding protein-like II"/>
    <property type="match status" value="1"/>
</dbReference>
<evidence type="ECO:0008006" key="9">
    <source>
        <dbReference type="Google" id="ProtNLM"/>
    </source>
</evidence>
<protein>
    <recommendedName>
        <fullName evidence="9">ABC transporter substrate-binding protein</fullName>
    </recommendedName>
</protein>
<feature type="chain" id="PRO_5039385373" description="ABC transporter substrate-binding protein" evidence="6">
    <location>
        <begin position="24"/>
        <end position="483"/>
    </location>
</feature>
<comment type="caution">
    <text evidence="7">The sequence shown here is derived from an EMBL/GenBank/DDBJ whole genome shotgun (WGS) entry which is preliminary data.</text>
</comment>
<organism evidence="7 8">
    <name type="scientific">Virgibacillus profundi</name>
    <dbReference type="NCBI Taxonomy" id="2024555"/>
    <lineage>
        <taxon>Bacteria</taxon>
        <taxon>Bacillati</taxon>
        <taxon>Bacillota</taxon>
        <taxon>Bacilli</taxon>
        <taxon>Bacillales</taxon>
        <taxon>Bacillaceae</taxon>
        <taxon>Virgibacillus</taxon>
    </lineage>
</organism>
<dbReference type="Gene3D" id="3.40.190.10">
    <property type="entry name" value="Periplasmic binding protein-like II"/>
    <property type="match status" value="2"/>
</dbReference>
<dbReference type="Proteomes" id="UP000218887">
    <property type="component" value="Unassembled WGS sequence"/>
</dbReference>
<gene>
    <name evidence="7" type="ORF">CIL05_00565</name>
</gene>
<dbReference type="InterPro" id="IPR006059">
    <property type="entry name" value="SBP"/>
</dbReference>
<keyword evidence="4" id="KW-0564">Palmitate</keyword>
<reference evidence="7 8" key="1">
    <citation type="submission" date="2017-08" db="EMBL/GenBank/DDBJ databases">
        <title>Virgibacillus indicus sp. nov. and Virgibacillus profoundi sp. nov, two moderately halophilic bacteria isolated from marine sediment by using the Microfluidic Streak Plate.</title>
        <authorList>
            <person name="Xu B."/>
            <person name="Hu B."/>
            <person name="Wang J."/>
            <person name="Zhu Y."/>
            <person name="Huang L."/>
            <person name="Du W."/>
            <person name="Huang Y."/>
        </authorList>
    </citation>
    <scope>NUCLEOTIDE SEQUENCE [LARGE SCALE GENOMIC DNA]</scope>
    <source>
        <strain evidence="7 8">IO3-P3-H5</strain>
    </source>
</reference>
<sequence>MKNHRYLFLLVIALVLIIATGCAQDEEGTGETSEENLANLNETGFPVVDDSITLDFFARQAAASNDNWNDVLMFNEYEEMTNIDINWQMVPGSSFEEKFNLALGSNDLPDAFHSAGVNNSELLKYGEQGIFTPLNDLIDEYAPNFKKIMEEYPNVKEMVTMADGNIYSFPFMNHPEFLSKRIAPYPFINQDWLDELGMDVPETTEDYYQYLKAVKEENPSNGKVDEIPFGGHNVTLLYNYLKGAFGIANKGLGANLIDLDPETNDYRFYPTSDQYKELLEYLNKLYDEELIEKNIFSIDPAQYAANASEGRYGSFVWYGVPNKEDNYVGMPALEGPHGDKLFTDLKSPVENAGAFIITNKNENPEATVRWIDHFYGEEGMKLFFMGVEGETYEIDEDGNPVYLKEVYDEEKDDTSVLKEYLTFGGGLYPALTEERYFIGAETTPEALEATEKVKPDVIKDPWANIKHTEEEVDQLQGFGSDIE</sequence>
<accession>A0A2A2IHS8</accession>
<dbReference type="OrthoDB" id="9787283at2"/>
<dbReference type="PANTHER" id="PTHR43649:SF33">
    <property type="entry name" value="POLYGALACTURONAN_RHAMNOGALACTURONAN-BINDING PROTEIN YTCQ"/>
    <property type="match status" value="1"/>
</dbReference>
<dbReference type="PROSITE" id="PS51257">
    <property type="entry name" value="PROKAR_LIPOPROTEIN"/>
    <property type="match status" value="1"/>
</dbReference>
<evidence type="ECO:0000256" key="3">
    <source>
        <dbReference type="ARBA" id="ARBA00023136"/>
    </source>
</evidence>
<keyword evidence="8" id="KW-1185">Reference proteome</keyword>
<evidence type="ECO:0000256" key="5">
    <source>
        <dbReference type="ARBA" id="ARBA00023288"/>
    </source>
</evidence>
<name>A0A2A2IHS8_9BACI</name>
<keyword evidence="2 6" id="KW-0732">Signal</keyword>
<dbReference type="AlphaFoldDB" id="A0A2A2IHS8"/>
<keyword evidence="3" id="KW-0472">Membrane</keyword>
<dbReference type="Pfam" id="PF01547">
    <property type="entry name" value="SBP_bac_1"/>
    <property type="match status" value="1"/>
</dbReference>
<dbReference type="RefSeq" id="WP_095653557.1">
    <property type="nucleotide sequence ID" value="NZ_NPOA01000001.1"/>
</dbReference>
<feature type="signal peptide" evidence="6">
    <location>
        <begin position="1"/>
        <end position="23"/>
    </location>
</feature>
<evidence type="ECO:0000313" key="8">
    <source>
        <dbReference type="Proteomes" id="UP000218887"/>
    </source>
</evidence>
<dbReference type="EMBL" id="NPOA01000001">
    <property type="protein sequence ID" value="PAV31187.1"/>
    <property type="molecule type" value="Genomic_DNA"/>
</dbReference>
<evidence type="ECO:0000256" key="6">
    <source>
        <dbReference type="SAM" id="SignalP"/>
    </source>
</evidence>
<evidence type="ECO:0000313" key="7">
    <source>
        <dbReference type="EMBL" id="PAV31187.1"/>
    </source>
</evidence>
<keyword evidence="1" id="KW-1003">Cell membrane</keyword>
<dbReference type="PANTHER" id="PTHR43649">
    <property type="entry name" value="ARABINOSE-BINDING PROTEIN-RELATED"/>
    <property type="match status" value="1"/>
</dbReference>
<keyword evidence="5" id="KW-0449">Lipoprotein</keyword>
<evidence type="ECO:0000256" key="2">
    <source>
        <dbReference type="ARBA" id="ARBA00022729"/>
    </source>
</evidence>
<proteinExistence type="predicted"/>
<evidence type="ECO:0000256" key="4">
    <source>
        <dbReference type="ARBA" id="ARBA00023139"/>
    </source>
</evidence>
<evidence type="ECO:0000256" key="1">
    <source>
        <dbReference type="ARBA" id="ARBA00022475"/>
    </source>
</evidence>